<dbReference type="STRING" id="29655.A0A0K9Q0L4"/>
<evidence type="ECO:0000259" key="9">
    <source>
        <dbReference type="PROSITE" id="PS51382"/>
    </source>
</evidence>
<feature type="transmembrane region" description="Helical" evidence="7">
    <location>
        <begin position="363"/>
        <end position="391"/>
    </location>
</feature>
<evidence type="ECO:0000256" key="1">
    <source>
        <dbReference type="ARBA" id="ARBA00004141"/>
    </source>
</evidence>
<feature type="transmembrane region" description="Helical" evidence="7">
    <location>
        <begin position="485"/>
        <end position="504"/>
    </location>
</feature>
<dbReference type="GO" id="GO:0000822">
    <property type="term" value="F:inositol hexakisphosphate binding"/>
    <property type="evidence" value="ECO:0000318"/>
    <property type="project" value="GO_Central"/>
</dbReference>
<keyword evidence="4 7" id="KW-1133">Transmembrane helix</keyword>
<proteinExistence type="inferred from homology"/>
<evidence type="ECO:0000256" key="7">
    <source>
        <dbReference type="SAM" id="Phobius"/>
    </source>
</evidence>
<evidence type="ECO:0000259" key="8">
    <source>
        <dbReference type="PROSITE" id="PS51380"/>
    </source>
</evidence>
<evidence type="ECO:0000313" key="10">
    <source>
        <dbReference type="EMBL" id="KMZ74823.1"/>
    </source>
</evidence>
<dbReference type="GO" id="GO:0016036">
    <property type="term" value="P:cellular response to phosphate starvation"/>
    <property type="evidence" value="ECO:0000318"/>
    <property type="project" value="GO_Central"/>
</dbReference>
<dbReference type="EMBL" id="LFYR01000244">
    <property type="protein sequence ID" value="KMZ74823.1"/>
    <property type="molecule type" value="Genomic_DNA"/>
</dbReference>
<sequence length="762" mass="88297">MVKFSRQLEAQLIPEWKDAFVNYRQLKKNVKKIKLSHSSSIVTSSPPPDSSDNRRMIPSAIDNLFSFFFQRHNHRRRHTSNLVDDDLEQFQMELVNSREQEVKNFFEKLEKELEKVNRFYEAKEADFIERGDVLEKQLRILIDLKRILHDRRQRFRKTLNNTSSSDAEDSVSNFSESATENEDPEGPADDIVAALERNGVTFINSSARSKAKKGGKPRTTSMRIDIPPTNPTKTISAVTSMIWEDVVNSSGKSPKKEGGDYITRKKIQCAEKMIRGAFVELYRGLGLLNTYKKILKKFDKVSGQQESVSYLRKVRRSHFASSDKVVRLGDEVEITFTKHFASNDRKKAMKFLRPHQSKESHSVTFFVGLFTGCFVSLFLMYAILAHLAGIFSASNGGLDYIEVSYPIFSVFSLLSLHIFLYGCNLYAWRETRINHNFIFEFSPNTALKSRDAFLISAVLMTVVISAMVVHIFFLSTVISIHHIRFLPGVLLLIMTFLLFSPFNIFYRSTRFCFLRVIRNIILSPFYRVLMVDFFMADQLTSQIPLMRHMEFTACLFMAGGFQTNSYNTCSNDQYFKIISYIISFLPYWWRAMQCLRRYMEEGYDLNHIANAGKYISAMVSAAARLKYALNPTPFWLIVVVATSSAATMYQCYWDFVKDWGFFSNSSKNRFLRDDLILKNKTIYYVSIIINLVLRLAWIQTITSTNLGQVEHRLVEFLLASLEVIRRGHWNYYRLENEHLNNVGKFRAVKAVPLPFREIDSDD</sequence>
<evidence type="ECO:0000313" key="11">
    <source>
        <dbReference type="Proteomes" id="UP000036987"/>
    </source>
</evidence>
<evidence type="ECO:0000256" key="4">
    <source>
        <dbReference type="ARBA" id="ARBA00022989"/>
    </source>
</evidence>
<dbReference type="GO" id="GO:0016020">
    <property type="term" value="C:membrane"/>
    <property type="evidence" value="ECO:0007669"/>
    <property type="project" value="UniProtKB-SubCell"/>
</dbReference>
<dbReference type="InterPro" id="IPR004342">
    <property type="entry name" value="EXS_C"/>
</dbReference>
<feature type="region of interest" description="Disordered" evidence="6">
    <location>
        <begin position="206"/>
        <end position="231"/>
    </location>
</feature>
<dbReference type="InterPro" id="IPR004331">
    <property type="entry name" value="SPX_dom"/>
</dbReference>
<keyword evidence="11" id="KW-1185">Reference proteome</keyword>
<dbReference type="PROSITE" id="PS51382">
    <property type="entry name" value="SPX"/>
    <property type="match status" value="1"/>
</dbReference>
<comment type="similarity">
    <text evidence="2">Belongs to the SYG1 (TC 2.A.94) family.</text>
</comment>
<dbReference type="GO" id="GO:0006817">
    <property type="term" value="P:phosphate ion transport"/>
    <property type="evidence" value="ECO:0000318"/>
    <property type="project" value="GO_Central"/>
</dbReference>
<organism evidence="10 11">
    <name type="scientific">Zostera marina</name>
    <name type="common">Eelgrass</name>
    <dbReference type="NCBI Taxonomy" id="29655"/>
    <lineage>
        <taxon>Eukaryota</taxon>
        <taxon>Viridiplantae</taxon>
        <taxon>Streptophyta</taxon>
        <taxon>Embryophyta</taxon>
        <taxon>Tracheophyta</taxon>
        <taxon>Spermatophyta</taxon>
        <taxon>Magnoliopsida</taxon>
        <taxon>Liliopsida</taxon>
        <taxon>Zosteraceae</taxon>
        <taxon>Zostera</taxon>
    </lineage>
</organism>
<accession>A0A0K9Q0L4</accession>
<dbReference type="PANTHER" id="PTHR48477">
    <property type="entry name" value="PHOSPHATE TRANSPORTER PHO1"/>
    <property type="match status" value="1"/>
</dbReference>
<feature type="region of interest" description="Disordered" evidence="6">
    <location>
        <begin position="159"/>
        <end position="188"/>
    </location>
</feature>
<feature type="transmembrane region" description="Helical" evidence="7">
    <location>
        <begin position="681"/>
        <end position="698"/>
    </location>
</feature>
<evidence type="ECO:0000256" key="2">
    <source>
        <dbReference type="ARBA" id="ARBA00009665"/>
    </source>
</evidence>
<feature type="transmembrane region" description="Helical" evidence="7">
    <location>
        <begin position="634"/>
        <end position="655"/>
    </location>
</feature>
<reference evidence="11" key="1">
    <citation type="journal article" date="2016" name="Nature">
        <title>The genome of the seagrass Zostera marina reveals angiosperm adaptation to the sea.</title>
        <authorList>
            <person name="Olsen J.L."/>
            <person name="Rouze P."/>
            <person name="Verhelst B."/>
            <person name="Lin Y.-C."/>
            <person name="Bayer T."/>
            <person name="Collen J."/>
            <person name="Dattolo E."/>
            <person name="De Paoli E."/>
            <person name="Dittami S."/>
            <person name="Maumus F."/>
            <person name="Michel G."/>
            <person name="Kersting A."/>
            <person name="Lauritano C."/>
            <person name="Lohaus R."/>
            <person name="Toepel M."/>
            <person name="Tonon T."/>
            <person name="Vanneste K."/>
            <person name="Amirebrahimi M."/>
            <person name="Brakel J."/>
            <person name="Bostroem C."/>
            <person name="Chovatia M."/>
            <person name="Grimwood J."/>
            <person name="Jenkins J.W."/>
            <person name="Jueterbock A."/>
            <person name="Mraz A."/>
            <person name="Stam W.T."/>
            <person name="Tice H."/>
            <person name="Bornberg-Bauer E."/>
            <person name="Green P.J."/>
            <person name="Pearson G.A."/>
            <person name="Procaccini G."/>
            <person name="Duarte C.M."/>
            <person name="Schmutz J."/>
            <person name="Reusch T.B.H."/>
            <person name="Van de Peer Y."/>
        </authorList>
    </citation>
    <scope>NUCLEOTIDE SEQUENCE [LARGE SCALE GENOMIC DNA]</scope>
    <source>
        <strain evidence="11">cv. Finnish</strain>
    </source>
</reference>
<comment type="subcellular location">
    <subcellularLocation>
        <location evidence="1">Membrane</location>
        <topology evidence="1">Multi-pass membrane protein</topology>
    </subcellularLocation>
</comment>
<comment type="caution">
    <text evidence="10">The sequence shown here is derived from an EMBL/GenBank/DDBJ whole genome shotgun (WGS) entry which is preliminary data.</text>
</comment>
<keyword evidence="5 7" id="KW-0472">Membrane</keyword>
<evidence type="ECO:0000256" key="3">
    <source>
        <dbReference type="ARBA" id="ARBA00022692"/>
    </source>
</evidence>
<feature type="domain" description="SPX" evidence="9">
    <location>
        <begin position="2"/>
        <end position="312"/>
    </location>
</feature>
<gene>
    <name evidence="10" type="ORF">ZOSMA_122G00910</name>
</gene>
<dbReference type="Pfam" id="PF03105">
    <property type="entry name" value="SPX"/>
    <property type="match status" value="1"/>
</dbReference>
<evidence type="ECO:0000256" key="6">
    <source>
        <dbReference type="SAM" id="MobiDB-lite"/>
    </source>
</evidence>
<dbReference type="InterPro" id="IPR052486">
    <property type="entry name" value="PHO1"/>
</dbReference>
<name>A0A0K9Q0L4_ZOSMR</name>
<feature type="transmembrane region" description="Helical" evidence="7">
    <location>
        <begin position="403"/>
        <end position="427"/>
    </location>
</feature>
<keyword evidence="3 7" id="KW-0812">Transmembrane</keyword>
<feature type="compositionally biased region" description="Polar residues" evidence="6">
    <location>
        <begin position="159"/>
        <end position="178"/>
    </location>
</feature>
<dbReference type="OrthoDB" id="9970435at2759"/>
<dbReference type="Pfam" id="PF03124">
    <property type="entry name" value="EXS"/>
    <property type="match status" value="1"/>
</dbReference>
<feature type="domain" description="EXS" evidence="8">
    <location>
        <begin position="570"/>
        <end position="762"/>
    </location>
</feature>
<dbReference type="PANTHER" id="PTHR48477:SF1">
    <property type="entry name" value="PHOSPHATE TRANSPORTER PHO1"/>
    <property type="match status" value="1"/>
</dbReference>
<evidence type="ECO:0000256" key="5">
    <source>
        <dbReference type="ARBA" id="ARBA00023136"/>
    </source>
</evidence>
<feature type="compositionally biased region" description="Acidic residues" evidence="6">
    <location>
        <begin position="179"/>
        <end position="188"/>
    </location>
</feature>
<feature type="transmembrane region" description="Helical" evidence="7">
    <location>
        <begin position="452"/>
        <end position="473"/>
    </location>
</feature>
<dbReference type="GO" id="GO:0005802">
    <property type="term" value="C:trans-Golgi network"/>
    <property type="evidence" value="ECO:0000318"/>
    <property type="project" value="GO_Central"/>
</dbReference>
<dbReference type="PROSITE" id="PS51380">
    <property type="entry name" value="EXS"/>
    <property type="match status" value="1"/>
</dbReference>
<protein>
    <submittedName>
        <fullName evidence="10">Phosphate transporter PHO1</fullName>
    </submittedName>
</protein>
<dbReference type="OMA" id="LMVPEWR"/>
<dbReference type="Proteomes" id="UP000036987">
    <property type="component" value="Unassembled WGS sequence"/>
</dbReference>
<dbReference type="AlphaFoldDB" id="A0A0K9Q0L4"/>
<dbReference type="GO" id="GO:0005315">
    <property type="term" value="F:phosphate transmembrane transporter activity"/>
    <property type="evidence" value="ECO:0000318"/>
    <property type="project" value="GO_Central"/>
</dbReference>